<gene>
    <name evidence="2" type="ORF">AYW79_10740</name>
    <name evidence="3" type="ORF">B2M26_01065</name>
</gene>
<sequence length="127" mass="13691">MKRFVRMSLFGAALASLLSGINVHAQSHFVPASFYPRNFSDMGDIALIANTNGISGGELYTIINTRTANKHIVAVHNVMDHVLSATFSPDGAWLWTRVSSGNSATPWIVSANGRIRYKLAGGAENLT</sequence>
<keyword evidence="1" id="KW-0732">Signal</keyword>
<keyword evidence="5" id="KW-1185">Reference proteome</keyword>
<feature type="chain" id="PRO_5007839442" evidence="1">
    <location>
        <begin position="26"/>
        <end position="127"/>
    </location>
</feature>
<evidence type="ECO:0000313" key="3">
    <source>
        <dbReference type="EMBL" id="OPG17359.1"/>
    </source>
</evidence>
<feature type="signal peptide" evidence="1">
    <location>
        <begin position="1"/>
        <end position="25"/>
    </location>
</feature>
<dbReference type="STRING" id="1765683.B2M26_01065"/>
<protein>
    <submittedName>
        <fullName evidence="3">Uncharacterized protein</fullName>
    </submittedName>
</protein>
<dbReference type="Proteomes" id="UP000190229">
    <property type="component" value="Unassembled WGS sequence"/>
</dbReference>
<accession>A0A162RSS4</accession>
<dbReference type="EMBL" id="MWPS01000003">
    <property type="protein sequence ID" value="OPG17359.1"/>
    <property type="molecule type" value="Genomic_DNA"/>
</dbReference>
<evidence type="ECO:0000313" key="2">
    <source>
        <dbReference type="EMBL" id="OAG93411.1"/>
    </source>
</evidence>
<evidence type="ECO:0000256" key="1">
    <source>
        <dbReference type="SAM" id="SignalP"/>
    </source>
</evidence>
<evidence type="ECO:0000313" key="4">
    <source>
        <dbReference type="Proteomes" id="UP000077421"/>
    </source>
</evidence>
<organism evidence="3 5">
    <name type="scientific">Ferroacidibacillus organovorans</name>
    <dbReference type="NCBI Taxonomy" id="1765683"/>
    <lineage>
        <taxon>Bacteria</taxon>
        <taxon>Bacillati</taxon>
        <taxon>Bacillota</taxon>
        <taxon>Bacilli</taxon>
        <taxon>Bacillales</taxon>
        <taxon>Alicyclobacillaceae</taxon>
        <taxon>Ferroacidibacillus</taxon>
    </lineage>
</organism>
<dbReference type="AlphaFoldDB" id="A0A162RSS4"/>
<reference evidence="2 4" key="1">
    <citation type="submission" date="2016-02" db="EMBL/GenBank/DDBJ databases">
        <title>Draft genome sequence of Acidibacillus ferrooxidans SLC66.</title>
        <authorList>
            <person name="Oliveira G."/>
            <person name="Nancucheo I."/>
            <person name="Dall'Agnol H."/>
            <person name="Johnson B."/>
            <person name="Oliveira R."/>
            <person name="Nunes G.L."/>
            <person name="Tzotzos G."/>
            <person name="Orellana S.C."/>
            <person name="Salim A.C."/>
            <person name="Araujo F.M."/>
        </authorList>
    </citation>
    <scope>NUCLEOTIDE SEQUENCE [LARGE SCALE GENOMIC DNA]</scope>
    <source>
        <strain evidence="2 4">SLC66</strain>
    </source>
</reference>
<evidence type="ECO:0000313" key="5">
    <source>
        <dbReference type="Proteomes" id="UP000190229"/>
    </source>
</evidence>
<name>A0A162RSS4_9BACL</name>
<proteinExistence type="predicted"/>
<reference evidence="3 5" key="2">
    <citation type="submission" date="2017-02" db="EMBL/GenBank/DDBJ databases">
        <title>Draft genome of Acidibacillus ferrooxidans Huett2.</title>
        <authorList>
            <person name="Schopf S."/>
        </authorList>
    </citation>
    <scope>NUCLEOTIDE SEQUENCE [LARGE SCALE GENOMIC DNA]</scope>
    <source>
        <strain evidence="3 5">Huett2</strain>
    </source>
</reference>
<dbReference type="EMBL" id="LSUQ01000036">
    <property type="protein sequence ID" value="OAG93411.1"/>
    <property type="molecule type" value="Genomic_DNA"/>
</dbReference>
<dbReference type="Proteomes" id="UP000077421">
    <property type="component" value="Unassembled WGS sequence"/>
</dbReference>
<dbReference type="RefSeq" id="WP_067565503.1">
    <property type="nucleotide sequence ID" value="NZ_LSUQ01000036.1"/>
</dbReference>
<comment type="caution">
    <text evidence="3">The sequence shown here is derived from an EMBL/GenBank/DDBJ whole genome shotgun (WGS) entry which is preliminary data.</text>
</comment>